<keyword evidence="2" id="KW-1185">Reference proteome</keyword>
<name>A0A915JXD2_ROMCU</name>
<dbReference type="Proteomes" id="UP000887565">
    <property type="component" value="Unplaced"/>
</dbReference>
<protein>
    <submittedName>
        <fullName evidence="3">Uncharacterized protein</fullName>
    </submittedName>
</protein>
<dbReference type="AlphaFoldDB" id="A0A915JXD2"/>
<proteinExistence type="predicted"/>
<evidence type="ECO:0000256" key="1">
    <source>
        <dbReference type="SAM" id="MobiDB-lite"/>
    </source>
</evidence>
<accession>A0A915JXD2</accession>
<reference evidence="3" key="1">
    <citation type="submission" date="2022-11" db="UniProtKB">
        <authorList>
            <consortium name="WormBaseParasite"/>
        </authorList>
    </citation>
    <scope>IDENTIFICATION</scope>
</reference>
<sequence>MYNKEKGSLMLSKTITANIETNEGSEFRLITQTKISKISKIRRPNPTDRRSAADPDLRDNRRNLKYRLRCEPMERRQIIPQSLVYIFTFLKTYEWNDGRLQCPIP</sequence>
<feature type="compositionally biased region" description="Basic and acidic residues" evidence="1">
    <location>
        <begin position="45"/>
        <end position="58"/>
    </location>
</feature>
<evidence type="ECO:0000313" key="3">
    <source>
        <dbReference type="WBParaSite" id="nRc.2.0.1.t30684-RA"/>
    </source>
</evidence>
<dbReference type="WBParaSite" id="nRc.2.0.1.t30684-RA">
    <property type="protein sequence ID" value="nRc.2.0.1.t30684-RA"/>
    <property type="gene ID" value="nRc.2.0.1.g30684"/>
</dbReference>
<evidence type="ECO:0000313" key="2">
    <source>
        <dbReference type="Proteomes" id="UP000887565"/>
    </source>
</evidence>
<organism evidence="2 3">
    <name type="scientific">Romanomermis culicivorax</name>
    <name type="common">Nematode worm</name>
    <dbReference type="NCBI Taxonomy" id="13658"/>
    <lineage>
        <taxon>Eukaryota</taxon>
        <taxon>Metazoa</taxon>
        <taxon>Ecdysozoa</taxon>
        <taxon>Nematoda</taxon>
        <taxon>Enoplea</taxon>
        <taxon>Dorylaimia</taxon>
        <taxon>Mermithida</taxon>
        <taxon>Mermithoidea</taxon>
        <taxon>Mermithidae</taxon>
        <taxon>Romanomermis</taxon>
    </lineage>
</organism>
<feature type="region of interest" description="Disordered" evidence="1">
    <location>
        <begin position="38"/>
        <end position="58"/>
    </location>
</feature>